<dbReference type="NCBIfam" id="TIGR01414">
    <property type="entry name" value="autotrans_barl"/>
    <property type="match status" value="1"/>
</dbReference>
<name>E8LLJ9_SUCHY</name>
<dbReference type="Gene3D" id="2.40.128.130">
    <property type="entry name" value="Autotransporter beta-domain"/>
    <property type="match status" value="1"/>
</dbReference>
<keyword evidence="2" id="KW-1185">Reference proteome</keyword>
<comment type="caution">
    <text evidence="1">The sequence shown here is derived from an EMBL/GenBank/DDBJ whole genome shotgun (WGS) entry which is preliminary data.</text>
</comment>
<organism evidence="1 2">
    <name type="scientific">Succinatimonas hippei (strain DSM 22608 / JCM 16073 / KCTC 15190 / YIT 12066)</name>
    <dbReference type="NCBI Taxonomy" id="762983"/>
    <lineage>
        <taxon>Bacteria</taxon>
        <taxon>Pseudomonadati</taxon>
        <taxon>Pseudomonadota</taxon>
        <taxon>Gammaproteobacteria</taxon>
        <taxon>Aeromonadales</taxon>
        <taxon>Succinivibrionaceae</taxon>
        <taxon>Succinatimonas</taxon>
    </lineage>
</organism>
<dbReference type="EMBL" id="AEVO01000108">
    <property type="protein sequence ID" value="EFY06605.1"/>
    <property type="molecule type" value="Genomic_DNA"/>
</dbReference>
<sequence length="72" mass="8163">MHEFLGDQDISAFDNTGTLDTTYENDDTWYNVGVGLSVMSSQNTYFFIEKEQSFGADNEDTYTVAGGFRHNF</sequence>
<evidence type="ECO:0000313" key="1">
    <source>
        <dbReference type="EMBL" id="EFY06605.1"/>
    </source>
</evidence>
<evidence type="ECO:0000313" key="2">
    <source>
        <dbReference type="Proteomes" id="UP000018458"/>
    </source>
</evidence>
<dbReference type="InterPro" id="IPR006315">
    <property type="entry name" value="OM_autotransptr_brl_dom"/>
</dbReference>
<proteinExistence type="predicted"/>
<dbReference type="GO" id="GO:0019867">
    <property type="term" value="C:outer membrane"/>
    <property type="evidence" value="ECO:0007669"/>
    <property type="project" value="InterPro"/>
</dbReference>
<gene>
    <name evidence="1" type="ORF">HMPREF9444_01616</name>
</gene>
<dbReference type="HOGENOM" id="CLU_2720793_0_0_6"/>
<protein>
    <recommendedName>
        <fullName evidence="3">Autotransporter domain-containing protein</fullName>
    </recommendedName>
</protein>
<dbReference type="AlphaFoldDB" id="E8LLJ9"/>
<reference evidence="1 2" key="1">
    <citation type="submission" date="2011-01" db="EMBL/GenBank/DDBJ databases">
        <authorList>
            <person name="Weinstock G."/>
            <person name="Sodergren E."/>
            <person name="Clifton S."/>
            <person name="Fulton L."/>
            <person name="Fulton B."/>
            <person name="Courtney L."/>
            <person name="Fronick C."/>
            <person name="Harrison M."/>
            <person name="Strong C."/>
            <person name="Farmer C."/>
            <person name="Delahaunty K."/>
            <person name="Markovic C."/>
            <person name="Hall O."/>
            <person name="Minx P."/>
            <person name="Tomlinson C."/>
            <person name="Mitreva M."/>
            <person name="Hou S."/>
            <person name="Chen J."/>
            <person name="Wollam A."/>
            <person name="Pepin K.H."/>
            <person name="Johnson M."/>
            <person name="Bhonagiri V."/>
            <person name="Zhang X."/>
            <person name="Suruliraj S."/>
            <person name="Warren W."/>
            <person name="Chinwalla A."/>
            <person name="Mardis E.R."/>
            <person name="Wilson R.K."/>
        </authorList>
    </citation>
    <scope>NUCLEOTIDE SEQUENCE [LARGE SCALE GENOMIC DNA]</scope>
    <source>
        <strain evidence="2">DSM 22608 / JCM 16073 / KCTC 15190 / YIT 12066</strain>
    </source>
</reference>
<dbReference type="InterPro" id="IPR036709">
    <property type="entry name" value="Autotransporte_beta_dom_sf"/>
</dbReference>
<accession>E8LLJ9</accession>
<dbReference type="SUPFAM" id="SSF103515">
    <property type="entry name" value="Autotransporter"/>
    <property type="match status" value="1"/>
</dbReference>
<evidence type="ECO:0008006" key="3">
    <source>
        <dbReference type="Google" id="ProtNLM"/>
    </source>
</evidence>
<dbReference type="Proteomes" id="UP000018458">
    <property type="component" value="Unassembled WGS sequence"/>
</dbReference>